<dbReference type="Proteomes" id="UP000663831">
    <property type="component" value="Unassembled WGS sequence"/>
</dbReference>
<feature type="compositionally biased region" description="Polar residues" evidence="1">
    <location>
        <begin position="123"/>
        <end position="142"/>
    </location>
</feature>
<gene>
    <name evidence="2" type="ORF">RDB_LOCUS19933</name>
</gene>
<protein>
    <submittedName>
        <fullName evidence="2">Uncharacterized protein</fullName>
    </submittedName>
</protein>
<evidence type="ECO:0000256" key="1">
    <source>
        <dbReference type="SAM" id="MobiDB-lite"/>
    </source>
</evidence>
<sequence>MSVHGDDDLYADLYGNDDYNAAEDEILNLKTNAGEKTESPPVDAPQPSNTDSAPTRSATSVAQTPASSTPKPVETAPEPLRQAPAPIPQIGSSIATYTSDEGATLSSNYGSAAYGSMGAPIQSYESNERQSNVGSNFSDSNQGGAGGYDNESDPQKPVGYTNGAVYESSNPSGFGGGQRGGYGGFNAGAGGGRRFDSVRPSEMKDEG</sequence>
<name>A0A8H3A9A3_9AGAM</name>
<evidence type="ECO:0000313" key="2">
    <source>
        <dbReference type="EMBL" id="CAE6408069.1"/>
    </source>
</evidence>
<evidence type="ECO:0000313" key="3">
    <source>
        <dbReference type="Proteomes" id="UP000663831"/>
    </source>
</evidence>
<feature type="region of interest" description="Disordered" evidence="1">
    <location>
        <begin position="25"/>
        <end position="207"/>
    </location>
</feature>
<dbReference type="AlphaFoldDB" id="A0A8H3A9A3"/>
<feature type="compositionally biased region" description="Basic and acidic residues" evidence="1">
    <location>
        <begin position="193"/>
        <end position="207"/>
    </location>
</feature>
<feature type="compositionally biased region" description="Gly residues" evidence="1">
    <location>
        <begin position="173"/>
        <end position="192"/>
    </location>
</feature>
<accession>A0A8H3A9A3</accession>
<feature type="compositionally biased region" description="Polar residues" evidence="1">
    <location>
        <begin position="90"/>
        <end position="110"/>
    </location>
</feature>
<reference evidence="2" key="1">
    <citation type="submission" date="2021-01" db="EMBL/GenBank/DDBJ databases">
        <authorList>
            <person name="Kaushik A."/>
        </authorList>
    </citation>
    <scope>NUCLEOTIDE SEQUENCE</scope>
    <source>
        <strain evidence="2">AG3-1AP</strain>
    </source>
</reference>
<comment type="caution">
    <text evidence="2">The sequence shown here is derived from an EMBL/GenBank/DDBJ whole genome shotgun (WGS) entry which is preliminary data.</text>
</comment>
<dbReference type="EMBL" id="CAJMWV010000630">
    <property type="protein sequence ID" value="CAE6408069.1"/>
    <property type="molecule type" value="Genomic_DNA"/>
</dbReference>
<feature type="compositionally biased region" description="Polar residues" evidence="1">
    <location>
        <begin position="46"/>
        <end position="70"/>
    </location>
</feature>
<organism evidence="2 3">
    <name type="scientific">Rhizoctonia solani</name>
    <dbReference type="NCBI Taxonomy" id="456999"/>
    <lineage>
        <taxon>Eukaryota</taxon>
        <taxon>Fungi</taxon>
        <taxon>Dikarya</taxon>
        <taxon>Basidiomycota</taxon>
        <taxon>Agaricomycotina</taxon>
        <taxon>Agaricomycetes</taxon>
        <taxon>Cantharellales</taxon>
        <taxon>Ceratobasidiaceae</taxon>
        <taxon>Rhizoctonia</taxon>
    </lineage>
</organism>
<proteinExistence type="predicted"/>